<name>A0A8E2D3J0_9PORP</name>
<reference evidence="3 4" key="1">
    <citation type="submission" date="2020-07" db="EMBL/GenBank/DDBJ databases">
        <title>Genomic Encyclopedia of Type Strains, Phase IV (KMG-IV): sequencing the most valuable type-strain genomes for metagenomic binning, comparative biology and taxonomic classification.</title>
        <authorList>
            <person name="Goeker M."/>
        </authorList>
    </citation>
    <scope>NUCLEOTIDE SEQUENCE [LARGE SCALE GENOMIC DNA]</scope>
    <source>
        <strain evidence="3 4">DSM 23697</strain>
    </source>
</reference>
<dbReference type="Pfam" id="PF00078">
    <property type="entry name" value="RVT_1"/>
    <property type="match status" value="1"/>
</dbReference>
<gene>
    <name evidence="3" type="ORF">F5613_001134</name>
</gene>
<comment type="similarity">
    <text evidence="1">Belongs to the bacterial reverse transcriptase family.</text>
</comment>
<comment type="caution">
    <text evidence="3">The sequence shown here is derived from an EMBL/GenBank/DDBJ whole genome shotgun (WGS) entry which is preliminary data.</text>
</comment>
<dbReference type="RefSeq" id="WP_179399018.1">
    <property type="nucleotide sequence ID" value="NZ_JACCCY010000002.1"/>
</dbReference>
<dbReference type="SUPFAM" id="SSF56672">
    <property type="entry name" value="DNA/RNA polymerases"/>
    <property type="match status" value="1"/>
</dbReference>
<dbReference type="PANTHER" id="PTHR34047">
    <property type="entry name" value="NUCLEAR INTRON MATURASE 1, MITOCHONDRIAL-RELATED"/>
    <property type="match status" value="1"/>
</dbReference>
<evidence type="ECO:0000259" key="2">
    <source>
        <dbReference type="PROSITE" id="PS50878"/>
    </source>
</evidence>
<dbReference type="EMBL" id="JACCCY010000002">
    <property type="protein sequence ID" value="NYI49056.1"/>
    <property type="molecule type" value="Genomic_DNA"/>
</dbReference>
<dbReference type="CDD" id="cd01651">
    <property type="entry name" value="RT_G2_intron"/>
    <property type="match status" value="1"/>
</dbReference>
<dbReference type="InterPro" id="IPR043502">
    <property type="entry name" value="DNA/RNA_pol_sf"/>
</dbReference>
<dbReference type="AlphaFoldDB" id="A0A8E2D3J0"/>
<dbReference type="InterPro" id="IPR000477">
    <property type="entry name" value="RT_dom"/>
</dbReference>
<dbReference type="PROSITE" id="PS50878">
    <property type="entry name" value="RT_POL"/>
    <property type="match status" value="1"/>
</dbReference>
<evidence type="ECO:0000256" key="1">
    <source>
        <dbReference type="ARBA" id="ARBA00034120"/>
    </source>
</evidence>
<dbReference type="Proteomes" id="UP000574332">
    <property type="component" value="Unassembled WGS sequence"/>
</dbReference>
<dbReference type="PANTHER" id="PTHR34047:SF8">
    <property type="entry name" value="PROTEIN YKFC"/>
    <property type="match status" value="1"/>
</dbReference>
<keyword evidence="4" id="KW-1185">Reference proteome</keyword>
<evidence type="ECO:0000313" key="4">
    <source>
        <dbReference type="Proteomes" id="UP000574332"/>
    </source>
</evidence>
<protein>
    <recommendedName>
        <fullName evidence="2">Reverse transcriptase domain-containing protein</fullName>
    </recommendedName>
</protein>
<proteinExistence type="inferred from homology"/>
<sequence>MKRIRIDYEDMIRMDNLLAADIVVRQGKKYTRDMRKWDANWQTNFQLLYDDLINETYTPLPCRESVRMTDGGKVRNIKEAMHRDKIVAEMIVQALDPIFTPTFINRTYGNIKGRGPLKCQHQVIKDLNKIENPYCLKIDIRKYYESVDPDIMMDVISRKIKGSRVLRLISVVMNSHGHLPIGGRHSQLFGNIYLSELDHYVVQVLGLKSYERYCDDVVIFDKDKKVLHTALRDIREYLTTKRKLDIKPNWQVFLVDSRGVDFLGSVFYTYKIDLRTRTKHRHRAKLSRLNKRPSDPLYEDLYMASLNGILKHRDTDNLIKIWRIKYERVFKRHEQRAAVRAAFNEHKRRVKALEAELQYYGDVADRIRRREHESRNAV</sequence>
<feature type="domain" description="Reverse transcriptase" evidence="2">
    <location>
        <begin position="1"/>
        <end position="267"/>
    </location>
</feature>
<accession>A0A8E2D3J0</accession>
<evidence type="ECO:0000313" key="3">
    <source>
        <dbReference type="EMBL" id="NYI49056.1"/>
    </source>
</evidence>
<organism evidence="3 4">
    <name type="scientific">Macellibacteroides fermentans</name>
    <dbReference type="NCBI Taxonomy" id="879969"/>
    <lineage>
        <taxon>Bacteria</taxon>
        <taxon>Pseudomonadati</taxon>
        <taxon>Bacteroidota</taxon>
        <taxon>Bacteroidia</taxon>
        <taxon>Bacteroidales</taxon>
        <taxon>Porphyromonadaceae</taxon>
        <taxon>Macellibacteroides</taxon>
    </lineage>
</organism>
<dbReference type="InterPro" id="IPR051083">
    <property type="entry name" value="GrpII_Intron_Splice-Mob/Def"/>
</dbReference>